<dbReference type="Gene3D" id="3.10.180.10">
    <property type="entry name" value="2,3-Dihydroxybiphenyl 1,2-Dioxygenase, domain 1"/>
    <property type="match status" value="1"/>
</dbReference>
<dbReference type="PANTHER" id="PTHR36503:SF3">
    <property type="entry name" value="BLR0126 PROTEIN"/>
    <property type="match status" value="1"/>
</dbReference>
<reference evidence="3" key="1">
    <citation type="journal article" date="2019" name="Int. J. Syst. Evol. Microbiol.">
        <title>The Global Catalogue of Microorganisms (GCM) 10K type strain sequencing project: providing services to taxonomists for standard genome sequencing and annotation.</title>
        <authorList>
            <consortium name="The Broad Institute Genomics Platform"/>
            <consortium name="The Broad Institute Genome Sequencing Center for Infectious Disease"/>
            <person name="Wu L."/>
            <person name="Ma J."/>
        </authorList>
    </citation>
    <scope>NUCLEOTIDE SEQUENCE [LARGE SCALE GENOMIC DNA]</scope>
    <source>
        <strain evidence="3">JCM 17939</strain>
    </source>
</reference>
<sequence length="142" mass="15013">MPDVVVSPSVWGMTNPRLAVISIITNDMPAAVAFYESVGLRLSGGGPAEPHSEFGGAGIKVMLDTREVMLAIDPHWEPPSGGHAMALAFDCETPEDVDATFDRMVAAGAGISKKPWDAFWGQRYAVITDPDGNPVDLFAALG</sequence>
<accession>A0ABP8ULE4</accession>
<feature type="domain" description="VOC" evidence="1">
    <location>
        <begin position="17"/>
        <end position="140"/>
    </location>
</feature>
<evidence type="ECO:0000313" key="3">
    <source>
        <dbReference type="Proteomes" id="UP001501442"/>
    </source>
</evidence>
<evidence type="ECO:0000313" key="2">
    <source>
        <dbReference type="EMBL" id="GAA4634294.1"/>
    </source>
</evidence>
<dbReference type="PROSITE" id="PS51819">
    <property type="entry name" value="VOC"/>
    <property type="match status" value="1"/>
</dbReference>
<comment type="caution">
    <text evidence="2">The sequence shown here is derived from an EMBL/GenBank/DDBJ whole genome shotgun (WGS) entry which is preliminary data.</text>
</comment>
<dbReference type="PANTHER" id="PTHR36503">
    <property type="entry name" value="BLR2520 PROTEIN"/>
    <property type="match status" value="1"/>
</dbReference>
<dbReference type="InterPro" id="IPR004360">
    <property type="entry name" value="Glyas_Fos-R_dOase_dom"/>
</dbReference>
<dbReference type="EMBL" id="BAABHK010000013">
    <property type="protein sequence ID" value="GAA4634294.1"/>
    <property type="molecule type" value="Genomic_DNA"/>
</dbReference>
<dbReference type="Proteomes" id="UP001501442">
    <property type="component" value="Unassembled WGS sequence"/>
</dbReference>
<evidence type="ECO:0000259" key="1">
    <source>
        <dbReference type="PROSITE" id="PS51819"/>
    </source>
</evidence>
<dbReference type="InterPro" id="IPR029068">
    <property type="entry name" value="Glyas_Bleomycin-R_OHBP_Dase"/>
</dbReference>
<dbReference type="SUPFAM" id="SSF54593">
    <property type="entry name" value="Glyoxalase/Bleomycin resistance protein/Dihydroxybiphenyl dioxygenase"/>
    <property type="match status" value="1"/>
</dbReference>
<name>A0ABP8ULE4_9ACTN</name>
<protein>
    <submittedName>
        <fullName evidence="2">VOC family protein</fullName>
    </submittedName>
</protein>
<dbReference type="Pfam" id="PF00903">
    <property type="entry name" value="Glyoxalase"/>
    <property type="match status" value="1"/>
</dbReference>
<dbReference type="InterPro" id="IPR037523">
    <property type="entry name" value="VOC_core"/>
</dbReference>
<proteinExistence type="predicted"/>
<gene>
    <name evidence="2" type="ORF">GCM10023196_075250</name>
</gene>
<keyword evidence="3" id="KW-1185">Reference proteome</keyword>
<organism evidence="2 3">
    <name type="scientific">Actinoallomurus vinaceus</name>
    <dbReference type="NCBI Taxonomy" id="1080074"/>
    <lineage>
        <taxon>Bacteria</taxon>
        <taxon>Bacillati</taxon>
        <taxon>Actinomycetota</taxon>
        <taxon>Actinomycetes</taxon>
        <taxon>Streptosporangiales</taxon>
        <taxon>Thermomonosporaceae</taxon>
        <taxon>Actinoallomurus</taxon>
    </lineage>
</organism>